<protein>
    <submittedName>
        <fullName evidence="4">IS481 family transposase</fullName>
    </submittedName>
</protein>
<reference evidence="4" key="1">
    <citation type="submission" date="2022-10" db="EMBL/GenBank/DDBJ databases">
        <title>The complete genomes of actinobacterial strains from the NBC collection.</title>
        <authorList>
            <person name="Joergensen T.S."/>
            <person name="Alvarez Arevalo M."/>
            <person name="Sterndorff E.B."/>
            <person name="Faurdal D."/>
            <person name="Vuksanovic O."/>
            <person name="Mourched A.-S."/>
            <person name="Charusanti P."/>
            <person name="Shaw S."/>
            <person name="Blin K."/>
            <person name="Weber T."/>
        </authorList>
    </citation>
    <scope>NUCLEOTIDE SEQUENCE</scope>
    <source>
        <strain evidence="4">NBC_00248</strain>
    </source>
</reference>
<dbReference type="InterPro" id="IPR047656">
    <property type="entry name" value="IS481-like_transpos"/>
</dbReference>
<feature type="domain" description="Integrase catalytic" evidence="1">
    <location>
        <begin position="129"/>
        <end position="313"/>
    </location>
</feature>
<dbReference type="InterPro" id="IPR036397">
    <property type="entry name" value="RNaseH_sf"/>
</dbReference>
<dbReference type="PANTHER" id="PTHR35004">
    <property type="entry name" value="TRANSPOSASE RV3428C-RELATED"/>
    <property type="match status" value="1"/>
</dbReference>
<dbReference type="InterPro" id="IPR001584">
    <property type="entry name" value="Integrase_cat-core"/>
</dbReference>
<evidence type="ECO:0000313" key="2">
    <source>
        <dbReference type="EMBL" id="WUQ10834.1"/>
    </source>
</evidence>
<evidence type="ECO:0000313" key="4">
    <source>
        <dbReference type="EMBL" id="WUQ17097.1"/>
    </source>
</evidence>
<gene>
    <name evidence="2" type="ORF">OG517_04955</name>
    <name evidence="3" type="ORF">OG517_24840</name>
    <name evidence="4" type="ORF">OG517_40000</name>
</gene>
<evidence type="ECO:0000259" key="1">
    <source>
        <dbReference type="PROSITE" id="PS50994"/>
    </source>
</evidence>
<dbReference type="InterPro" id="IPR012337">
    <property type="entry name" value="RNaseH-like_sf"/>
</dbReference>
<dbReference type="EMBL" id="CP108090">
    <property type="protein sequence ID" value="WUQ10834.1"/>
    <property type="molecule type" value="Genomic_DNA"/>
</dbReference>
<accession>A0ABZ1TQ31</accession>
<keyword evidence="5" id="KW-1185">Reference proteome</keyword>
<dbReference type="PANTHER" id="PTHR35004:SF6">
    <property type="entry name" value="TRANSPOSASE"/>
    <property type="match status" value="1"/>
</dbReference>
<organism evidence="4 5">
    <name type="scientific">Streptomyces virginiae</name>
    <name type="common">Streptomyces cinnamonensis</name>
    <dbReference type="NCBI Taxonomy" id="1961"/>
    <lineage>
        <taxon>Bacteria</taxon>
        <taxon>Bacillati</taxon>
        <taxon>Actinomycetota</taxon>
        <taxon>Actinomycetes</taxon>
        <taxon>Kitasatosporales</taxon>
        <taxon>Streptomycetaceae</taxon>
        <taxon>Streptomyces</taxon>
    </lineage>
</organism>
<dbReference type="RefSeq" id="WP_328960360.1">
    <property type="nucleotide sequence ID" value="NZ_CP108090.1"/>
</dbReference>
<name>A0ABZ1TQ31_STRVG</name>
<dbReference type="InterPro" id="IPR009057">
    <property type="entry name" value="Homeodomain-like_sf"/>
</dbReference>
<dbReference type="Proteomes" id="UP001432039">
    <property type="component" value="Chromosome"/>
</dbReference>
<dbReference type="NCBIfam" id="NF033577">
    <property type="entry name" value="transpos_IS481"/>
    <property type="match status" value="1"/>
</dbReference>
<dbReference type="SUPFAM" id="SSF46689">
    <property type="entry name" value="Homeodomain-like"/>
    <property type="match status" value="1"/>
</dbReference>
<dbReference type="Pfam" id="PF13683">
    <property type="entry name" value="rve_3"/>
    <property type="match status" value="1"/>
</dbReference>
<dbReference type="Gene3D" id="3.30.420.10">
    <property type="entry name" value="Ribonuclease H-like superfamily/Ribonuclease H"/>
    <property type="match status" value="1"/>
</dbReference>
<dbReference type="Gene3D" id="1.10.10.60">
    <property type="entry name" value="Homeodomain-like"/>
    <property type="match status" value="1"/>
</dbReference>
<dbReference type="SUPFAM" id="SSF53098">
    <property type="entry name" value="Ribonuclease H-like"/>
    <property type="match status" value="1"/>
</dbReference>
<dbReference type="PROSITE" id="PS50994">
    <property type="entry name" value="INTEGRASE"/>
    <property type="match status" value="1"/>
</dbReference>
<dbReference type="EMBL" id="CP108090">
    <property type="protein sequence ID" value="WUQ14389.1"/>
    <property type="molecule type" value="Genomic_DNA"/>
</dbReference>
<proteinExistence type="predicted"/>
<dbReference type="EMBL" id="CP108090">
    <property type="protein sequence ID" value="WUQ17097.1"/>
    <property type="molecule type" value="Genomic_DNA"/>
</dbReference>
<evidence type="ECO:0000313" key="5">
    <source>
        <dbReference type="Proteomes" id="UP001432039"/>
    </source>
</evidence>
<sequence length="317" mass="35932">MSHRNARLTVFGRRLLIERVRSGRAVSHVAAEMGISRATAHKWVRRWRTEGEAGLHDRSSRPRTTPHRTPASIEARVCDLRRTRKLGPARIGPILGLPASTVHRILTRHGLHRLAWIDRPTGTVIRRYEREKPGELVHVDVKKLGRIPDGGGHRVLGREAGRPIRGMGFDYIHSAVDDHSRLAYSEIHADEKVATCAGFLTRAAAFFHDHGITRIERVLTDNAWAYRKGLAWKAVLTELGASGKLTRAYRPQTNGKVERFNRTLLDEWAYLRPYISNKERTAALADFLHTYNHHRCHTALDGHPPISRVNNPASQYT</sequence>
<evidence type="ECO:0000313" key="3">
    <source>
        <dbReference type="EMBL" id="WUQ14389.1"/>
    </source>
</evidence>
<dbReference type="Pfam" id="PF13518">
    <property type="entry name" value="HTH_28"/>
    <property type="match status" value="1"/>
</dbReference>
<dbReference type="InterPro" id="IPR055247">
    <property type="entry name" value="InsJ-like_HTH"/>
</dbReference>